<sequence>MHQISLVRTNLTTVGIESALYGIFFVLTASSITLTLYRVNRLRGSSAKGRRPLQGAVHHSLWRQPMSYGTFGLAITVTAHWVLTFFRLFQAFVLVDGGNSAEEFYGDLRTISLVIKTVFLFASLILCDSLIIYRLWIVWNHNYYVIIFPIFTLIGLTVCGIGLPVQLASFTPDLTIFANQAGRWILSDCIFTLCGMSYGAKNLMSILGIFVESAAIYTAWTIFVFVTYLSGSNIQFLGSDIWPYSAGIAFMLINVRVSLGWAATAQQSTFAALNMADTIATITGGDVVFENRSHATGYPMRPVAVNISQATEVIGEGDEGMYEPGKERELDLSKGR</sequence>
<feature type="transmembrane region" description="Helical" evidence="2">
    <location>
        <begin position="183"/>
        <end position="200"/>
    </location>
</feature>
<keyword evidence="2" id="KW-0472">Membrane</keyword>
<feature type="transmembrane region" description="Helical" evidence="2">
    <location>
        <begin position="241"/>
        <end position="259"/>
    </location>
</feature>
<keyword evidence="2" id="KW-1133">Transmembrane helix</keyword>
<dbReference type="AlphaFoldDB" id="A0A9W9DHN8"/>
<keyword evidence="2" id="KW-0812">Transmembrane</keyword>
<dbReference type="Proteomes" id="UP001150266">
    <property type="component" value="Unassembled WGS sequence"/>
</dbReference>
<dbReference type="EMBL" id="JAOTPV010000030">
    <property type="protein sequence ID" value="KAJ4469881.1"/>
    <property type="molecule type" value="Genomic_DNA"/>
</dbReference>
<feature type="transmembrane region" description="Helical" evidence="2">
    <location>
        <begin position="113"/>
        <end position="136"/>
    </location>
</feature>
<feature type="compositionally biased region" description="Basic and acidic residues" evidence="1">
    <location>
        <begin position="324"/>
        <end position="336"/>
    </location>
</feature>
<feature type="transmembrane region" description="Helical" evidence="2">
    <location>
        <begin position="20"/>
        <end position="40"/>
    </location>
</feature>
<evidence type="ECO:0000256" key="1">
    <source>
        <dbReference type="SAM" id="MobiDB-lite"/>
    </source>
</evidence>
<organism evidence="3 4">
    <name type="scientific">Lentinula aciculospora</name>
    <dbReference type="NCBI Taxonomy" id="153920"/>
    <lineage>
        <taxon>Eukaryota</taxon>
        <taxon>Fungi</taxon>
        <taxon>Dikarya</taxon>
        <taxon>Basidiomycota</taxon>
        <taxon>Agaricomycotina</taxon>
        <taxon>Agaricomycetes</taxon>
        <taxon>Agaricomycetidae</taxon>
        <taxon>Agaricales</taxon>
        <taxon>Marasmiineae</taxon>
        <taxon>Omphalotaceae</taxon>
        <taxon>Lentinula</taxon>
    </lineage>
</organism>
<feature type="region of interest" description="Disordered" evidence="1">
    <location>
        <begin position="317"/>
        <end position="336"/>
    </location>
</feature>
<accession>A0A9W9DHN8</accession>
<evidence type="ECO:0000313" key="4">
    <source>
        <dbReference type="Proteomes" id="UP001150266"/>
    </source>
</evidence>
<feature type="transmembrane region" description="Helical" evidence="2">
    <location>
        <begin position="143"/>
        <end position="163"/>
    </location>
</feature>
<feature type="transmembrane region" description="Helical" evidence="2">
    <location>
        <begin position="207"/>
        <end position="229"/>
    </location>
</feature>
<gene>
    <name evidence="3" type="ORF">J3R30DRAFT_3303297</name>
</gene>
<dbReference type="OrthoDB" id="3250682at2759"/>
<evidence type="ECO:0000313" key="3">
    <source>
        <dbReference type="EMBL" id="KAJ4469881.1"/>
    </source>
</evidence>
<name>A0A9W9DHN8_9AGAR</name>
<protein>
    <submittedName>
        <fullName evidence="3">Uncharacterized protein</fullName>
    </submittedName>
</protein>
<reference evidence="3" key="1">
    <citation type="submission" date="2022-08" db="EMBL/GenBank/DDBJ databases">
        <title>A Global Phylogenomic Analysis of the Shiitake Genus Lentinula.</title>
        <authorList>
            <consortium name="DOE Joint Genome Institute"/>
            <person name="Sierra-Patev S."/>
            <person name="Min B."/>
            <person name="Naranjo-Ortiz M."/>
            <person name="Looney B."/>
            <person name="Konkel Z."/>
            <person name="Slot J.C."/>
            <person name="Sakamoto Y."/>
            <person name="Steenwyk J.L."/>
            <person name="Rokas A."/>
            <person name="Carro J."/>
            <person name="Camarero S."/>
            <person name="Ferreira P."/>
            <person name="Molpeceres G."/>
            <person name="Ruiz-Duenas F.J."/>
            <person name="Serrano A."/>
            <person name="Henrissat B."/>
            <person name="Drula E."/>
            <person name="Hughes K.W."/>
            <person name="Mata J.L."/>
            <person name="Ishikawa N.K."/>
            <person name="Vargas-Isla R."/>
            <person name="Ushijima S."/>
            <person name="Smith C.A."/>
            <person name="Ahrendt S."/>
            <person name="Andreopoulos W."/>
            <person name="He G."/>
            <person name="Labutti K."/>
            <person name="Lipzen A."/>
            <person name="Ng V."/>
            <person name="Riley R."/>
            <person name="Sandor L."/>
            <person name="Barry K."/>
            <person name="Martinez A.T."/>
            <person name="Xiao Y."/>
            <person name="Gibbons J.G."/>
            <person name="Terashima K."/>
            <person name="Grigoriev I.V."/>
            <person name="Hibbett D.S."/>
        </authorList>
    </citation>
    <scope>NUCLEOTIDE SEQUENCE</scope>
    <source>
        <strain evidence="3">JLM2183</strain>
    </source>
</reference>
<keyword evidence="4" id="KW-1185">Reference proteome</keyword>
<proteinExistence type="predicted"/>
<evidence type="ECO:0000256" key="2">
    <source>
        <dbReference type="SAM" id="Phobius"/>
    </source>
</evidence>
<feature type="transmembrane region" description="Helical" evidence="2">
    <location>
        <begin position="71"/>
        <end position="93"/>
    </location>
</feature>
<comment type="caution">
    <text evidence="3">The sequence shown here is derived from an EMBL/GenBank/DDBJ whole genome shotgun (WGS) entry which is preliminary data.</text>
</comment>